<name>A0A0E3PE02_9EURY</name>
<accession>A0A0E3PE02</accession>
<dbReference type="AlphaFoldDB" id="A0A0E3PE02"/>
<evidence type="ECO:0000313" key="3">
    <source>
        <dbReference type="Proteomes" id="UP000033092"/>
    </source>
</evidence>
<dbReference type="PANTHER" id="PTHR34293:SF1">
    <property type="entry name" value="HTH-TYPE TRANSCRIPTIONAL REGULATOR TRMBL2"/>
    <property type="match status" value="1"/>
</dbReference>
<reference evidence="2 3" key="1">
    <citation type="submission" date="2014-07" db="EMBL/GenBank/DDBJ databases">
        <title>Methanogenic archaea and the global carbon cycle.</title>
        <authorList>
            <person name="Henriksen J.R."/>
            <person name="Luke J."/>
            <person name="Reinhart S."/>
            <person name="Benedict M.N."/>
            <person name="Youngblut N.D."/>
            <person name="Metcalf M.E."/>
            <person name="Whitaker R.J."/>
            <person name="Metcalf W.W."/>
        </authorList>
    </citation>
    <scope>NUCLEOTIDE SEQUENCE [LARGE SCALE GENOMIC DNA]</scope>
    <source>
        <strain evidence="2 3">HI350</strain>
    </source>
</reference>
<dbReference type="SUPFAM" id="SSF46785">
    <property type="entry name" value="Winged helix' DNA-binding domain"/>
    <property type="match status" value="1"/>
</dbReference>
<feature type="domain" description="Transcription regulator TrmB N-terminal" evidence="1">
    <location>
        <begin position="9"/>
        <end position="76"/>
    </location>
</feature>
<dbReference type="GeneID" id="41605748"/>
<dbReference type="PATRIC" id="fig|1434119.4.peg.2183"/>
<evidence type="ECO:0000259" key="1">
    <source>
        <dbReference type="Pfam" id="PF01978"/>
    </source>
</evidence>
<organism evidence="2 3">
    <name type="scientific">Methanosarcina siciliae HI350</name>
    <dbReference type="NCBI Taxonomy" id="1434119"/>
    <lineage>
        <taxon>Archaea</taxon>
        <taxon>Methanobacteriati</taxon>
        <taxon>Methanobacteriota</taxon>
        <taxon>Stenosarchaea group</taxon>
        <taxon>Methanomicrobia</taxon>
        <taxon>Methanosarcinales</taxon>
        <taxon>Methanosarcinaceae</taxon>
        <taxon>Methanosarcina</taxon>
    </lineage>
</organism>
<gene>
    <name evidence="2" type="ORF">MSSIH_1710</name>
</gene>
<dbReference type="EMBL" id="CP009507">
    <property type="protein sequence ID" value="AKB32400.1"/>
    <property type="molecule type" value="Genomic_DNA"/>
</dbReference>
<dbReference type="InterPro" id="IPR036390">
    <property type="entry name" value="WH_DNA-bd_sf"/>
</dbReference>
<dbReference type="Gene3D" id="1.10.10.10">
    <property type="entry name" value="Winged helix-like DNA-binding domain superfamily/Winged helix DNA-binding domain"/>
    <property type="match status" value="1"/>
</dbReference>
<dbReference type="PANTHER" id="PTHR34293">
    <property type="entry name" value="HTH-TYPE TRANSCRIPTIONAL REGULATOR TRMBL2"/>
    <property type="match status" value="1"/>
</dbReference>
<dbReference type="InterPro" id="IPR051797">
    <property type="entry name" value="TrmB-like"/>
</dbReference>
<sequence length="119" mass="13140">MSSKLIKNLQKLGFTENEAKIYAVLVCLGQARASEISKAAGVPRAKVYGILRGMEKKGYVRILEGDPILFCCTRPEEMMARIRADFMRSLRETSSGLNALSTEGKMEFSCESIEVRGSA</sequence>
<dbReference type="Proteomes" id="UP000033092">
    <property type="component" value="Chromosome"/>
</dbReference>
<evidence type="ECO:0000313" key="2">
    <source>
        <dbReference type="EMBL" id="AKB32400.1"/>
    </source>
</evidence>
<dbReference type="HOGENOM" id="CLU_156334_0_0_2"/>
<dbReference type="KEGG" id="msz:MSSIH_1710"/>
<proteinExistence type="predicted"/>
<protein>
    <submittedName>
        <fullName evidence="2">Transcriptional regulator, TrmB family</fullName>
    </submittedName>
</protein>
<dbReference type="RefSeq" id="WP_148705273.1">
    <property type="nucleotide sequence ID" value="NZ_CP009507.1"/>
</dbReference>
<dbReference type="Pfam" id="PF01978">
    <property type="entry name" value="TrmB"/>
    <property type="match status" value="1"/>
</dbReference>
<dbReference type="InterPro" id="IPR036388">
    <property type="entry name" value="WH-like_DNA-bd_sf"/>
</dbReference>
<dbReference type="InterPro" id="IPR002831">
    <property type="entry name" value="Tscrpt_reg_TrmB_N"/>
</dbReference>